<keyword evidence="2" id="KW-1185">Reference proteome</keyword>
<comment type="caution">
    <text evidence="1">The sequence shown here is derived from an EMBL/GenBank/DDBJ whole genome shotgun (WGS) entry which is preliminary data.</text>
</comment>
<proteinExistence type="predicted"/>
<evidence type="ECO:0000313" key="2">
    <source>
        <dbReference type="Proteomes" id="UP001482620"/>
    </source>
</evidence>
<protein>
    <submittedName>
        <fullName evidence="1">Uncharacterized protein</fullName>
    </submittedName>
</protein>
<gene>
    <name evidence="1" type="ORF">ILYODFUR_033963</name>
</gene>
<name>A0ABV0TER7_9TELE</name>
<accession>A0ABV0TER7</accession>
<reference evidence="1 2" key="1">
    <citation type="submission" date="2021-06" db="EMBL/GenBank/DDBJ databases">
        <authorList>
            <person name="Palmer J.M."/>
        </authorList>
    </citation>
    <scope>NUCLEOTIDE SEQUENCE [LARGE SCALE GENOMIC DNA]</scope>
    <source>
        <strain evidence="2">if_2019</strain>
        <tissue evidence="1">Muscle</tissue>
    </source>
</reference>
<evidence type="ECO:0000313" key="1">
    <source>
        <dbReference type="EMBL" id="MEQ2230900.1"/>
    </source>
</evidence>
<dbReference type="EMBL" id="JAHRIQ010029133">
    <property type="protein sequence ID" value="MEQ2230900.1"/>
    <property type="molecule type" value="Genomic_DNA"/>
</dbReference>
<organism evidence="1 2">
    <name type="scientific">Ilyodon furcidens</name>
    <name type="common">goldbreast splitfin</name>
    <dbReference type="NCBI Taxonomy" id="33524"/>
    <lineage>
        <taxon>Eukaryota</taxon>
        <taxon>Metazoa</taxon>
        <taxon>Chordata</taxon>
        <taxon>Craniata</taxon>
        <taxon>Vertebrata</taxon>
        <taxon>Euteleostomi</taxon>
        <taxon>Actinopterygii</taxon>
        <taxon>Neopterygii</taxon>
        <taxon>Teleostei</taxon>
        <taxon>Neoteleostei</taxon>
        <taxon>Acanthomorphata</taxon>
        <taxon>Ovalentaria</taxon>
        <taxon>Atherinomorphae</taxon>
        <taxon>Cyprinodontiformes</taxon>
        <taxon>Goodeidae</taxon>
        <taxon>Ilyodon</taxon>
    </lineage>
</organism>
<dbReference type="Proteomes" id="UP001482620">
    <property type="component" value="Unassembled WGS sequence"/>
</dbReference>
<sequence length="126" mass="14911">MFSCLFFFTYSIISIKEMNLSIMRWKLQLKRKVVGFMIDPLLRFCLPDDLHQLTHVDMIRNQELGLVQNRKLFLSLIPLDDHLQTANVKNWSQSNTLFAGQKHPDTSEPEEPQFNTFIKYSNFTEK</sequence>